<sequence length="719" mass="75863" precursor="true">MRAPSRAGIASLSVLLTGLLAGQGPAHAQFRIGGGQRGQSNAQEAAPGFGGQRGNGGTVFPGNFPQQGGVGGILFPGGFPQQGGGGMERQPQGRRPQRGEGDASNGRRGPTNGNPTGPNPGQPFQGSDGRWYYPDGRPYGSVHPGPGGNLGQPYQATDGNWYYPDGRPYTGVAQPAMGGNQGQPFLATDGNWYYPDGRPYTGVAAQPAAANPGQPYLAVDGNWYYPDGRPYVAPAAAAAPASTAATPSRPAATEPATPAANIIPDLARPAAIAGNSVRTRLPAARPPVRESLGQELTRSLEEGIERMEDNLRAALFGEADEAAFLAIYKRSFTEDTPQFRLARKNIKSLDADELRQGLAIDQVVDAGAQVYPSKLEVSARFGAFKREVLEGRSAAELDQASKALLKTYERIARAPEFADTGVPAPEQVRAEVARLRGLFEVRQRLAAPAPAEGTVAMDRRLWVVSYPGLPRDAIQAVDPQVCLWGTGTGAIDVREAGLVDLGVPLLNRVASPLPEAPKPPARSGALVYSAKDAPAPVNYVIDGASFELKPGESRSHEVAANSRITYDRGGGLGNMTYQLAAGSYRFAVEDRAWQLTKPTFSAVIDNSANGCDFRCEVDGQARTVPARKTLEVAGNYPISIRFEREEGQPASTKVLDEPRPVTVGVAPGSTALDLYPGTSQELCVRPVAPEAVASLPQAEPTSPARAGRQPLLPTVDDLQ</sequence>
<name>A0A5B9WFF1_9BACT</name>
<gene>
    <name evidence="3" type="ORF">OJF2_74050</name>
</gene>
<protein>
    <recommendedName>
        <fullName evidence="5">PA14 domain protein</fullName>
    </recommendedName>
</protein>
<dbReference type="AlphaFoldDB" id="A0A5B9WFF1"/>
<feature type="compositionally biased region" description="Gly residues" evidence="1">
    <location>
        <begin position="68"/>
        <end position="87"/>
    </location>
</feature>
<evidence type="ECO:0008006" key="5">
    <source>
        <dbReference type="Google" id="ProtNLM"/>
    </source>
</evidence>
<dbReference type="Proteomes" id="UP000324233">
    <property type="component" value="Chromosome"/>
</dbReference>
<accession>A0A5B9WFF1</accession>
<evidence type="ECO:0000313" key="3">
    <source>
        <dbReference type="EMBL" id="QEH38795.1"/>
    </source>
</evidence>
<evidence type="ECO:0000313" key="4">
    <source>
        <dbReference type="Proteomes" id="UP000324233"/>
    </source>
</evidence>
<dbReference type="EMBL" id="CP042997">
    <property type="protein sequence ID" value="QEH38795.1"/>
    <property type="molecule type" value="Genomic_DNA"/>
</dbReference>
<dbReference type="KEGG" id="agv:OJF2_74050"/>
<feature type="chain" id="PRO_5022733479" description="PA14 domain protein" evidence="2">
    <location>
        <begin position="29"/>
        <end position="719"/>
    </location>
</feature>
<evidence type="ECO:0000256" key="1">
    <source>
        <dbReference type="SAM" id="MobiDB-lite"/>
    </source>
</evidence>
<reference evidence="3 4" key="1">
    <citation type="submission" date="2019-08" db="EMBL/GenBank/DDBJ databases">
        <title>Deep-cultivation of Planctomycetes and their phenomic and genomic characterization uncovers novel biology.</title>
        <authorList>
            <person name="Wiegand S."/>
            <person name="Jogler M."/>
            <person name="Boedeker C."/>
            <person name="Pinto D."/>
            <person name="Vollmers J."/>
            <person name="Rivas-Marin E."/>
            <person name="Kohn T."/>
            <person name="Peeters S.H."/>
            <person name="Heuer A."/>
            <person name="Rast P."/>
            <person name="Oberbeckmann S."/>
            <person name="Bunk B."/>
            <person name="Jeske O."/>
            <person name="Meyerdierks A."/>
            <person name="Storesund J.E."/>
            <person name="Kallscheuer N."/>
            <person name="Luecker S."/>
            <person name="Lage O.M."/>
            <person name="Pohl T."/>
            <person name="Merkel B.J."/>
            <person name="Hornburger P."/>
            <person name="Mueller R.-W."/>
            <person name="Bruemmer F."/>
            <person name="Labrenz M."/>
            <person name="Spormann A.M."/>
            <person name="Op den Camp H."/>
            <person name="Overmann J."/>
            <person name="Amann R."/>
            <person name="Jetten M.S.M."/>
            <person name="Mascher T."/>
            <person name="Medema M.H."/>
            <person name="Devos D.P."/>
            <person name="Kaster A.-K."/>
            <person name="Ovreas L."/>
            <person name="Rohde M."/>
            <person name="Galperin M.Y."/>
            <person name="Jogler C."/>
        </authorList>
    </citation>
    <scope>NUCLEOTIDE SEQUENCE [LARGE SCALE GENOMIC DNA]</scope>
    <source>
        <strain evidence="3 4">OJF2</strain>
    </source>
</reference>
<dbReference type="RefSeq" id="WP_148598197.1">
    <property type="nucleotide sequence ID" value="NZ_CP042997.1"/>
</dbReference>
<keyword evidence="4" id="KW-1185">Reference proteome</keyword>
<evidence type="ECO:0000256" key="2">
    <source>
        <dbReference type="SAM" id="SignalP"/>
    </source>
</evidence>
<keyword evidence="2" id="KW-0732">Signal</keyword>
<feature type="region of interest" description="Disordered" evidence="1">
    <location>
        <begin position="30"/>
        <end position="161"/>
    </location>
</feature>
<feature type="signal peptide" evidence="2">
    <location>
        <begin position="1"/>
        <end position="28"/>
    </location>
</feature>
<organism evidence="3 4">
    <name type="scientific">Aquisphaera giovannonii</name>
    <dbReference type="NCBI Taxonomy" id="406548"/>
    <lineage>
        <taxon>Bacteria</taxon>
        <taxon>Pseudomonadati</taxon>
        <taxon>Planctomycetota</taxon>
        <taxon>Planctomycetia</taxon>
        <taxon>Isosphaerales</taxon>
        <taxon>Isosphaeraceae</taxon>
        <taxon>Aquisphaera</taxon>
    </lineage>
</organism>
<feature type="region of interest" description="Disordered" evidence="1">
    <location>
        <begin position="694"/>
        <end position="719"/>
    </location>
</feature>
<feature type="compositionally biased region" description="Gly residues" evidence="1">
    <location>
        <begin position="48"/>
        <end position="59"/>
    </location>
</feature>
<proteinExistence type="predicted"/>
<feature type="compositionally biased region" description="Low complexity" evidence="1">
    <location>
        <begin position="106"/>
        <end position="116"/>
    </location>
</feature>